<name>A0A0M4QFV4_9MICC</name>
<dbReference type="Proteomes" id="UP000062833">
    <property type="component" value="Chromosome"/>
</dbReference>
<dbReference type="KEGG" id="aaq:AOC05_09235"/>
<organism evidence="3 4">
    <name type="scientific">Arthrobacter alpinus</name>
    <dbReference type="NCBI Taxonomy" id="656366"/>
    <lineage>
        <taxon>Bacteria</taxon>
        <taxon>Bacillati</taxon>
        <taxon>Actinomycetota</taxon>
        <taxon>Actinomycetes</taxon>
        <taxon>Micrococcales</taxon>
        <taxon>Micrococcaceae</taxon>
        <taxon>Arthrobacter</taxon>
    </lineage>
</organism>
<dbReference type="GO" id="GO:0005524">
    <property type="term" value="F:ATP binding"/>
    <property type="evidence" value="ECO:0007669"/>
    <property type="project" value="InterPro"/>
</dbReference>
<dbReference type="NCBIfam" id="TIGR00368">
    <property type="entry name" value="YifB family Mg chelatase-like AAA ATPase"/>
    <property type="match status" value="1"/>
</dbReference>
<dbReference type="Gene3D" id="3.30.230.10">
    <property type="match status" value="1"/>
</dbReference>
<dbReference type="SUPFAM" id="SSF52540">
    <property type="entry name" value="P-loop containing nucleoside triphosphate hydrolases"/>
    <property type="match status" value="1"/>
</dbReference>
<dbReference type="PANTHER" id="PTHR32039:SF7">
    <property type="entry name" value="COMPETENCE PROTEIN COMM"/>
    <property type="match status" value="1"/>
</dbReference>
<dbReference type="InterPro" id="IPR004482">
    <property type="entry name" value="Mg_chelat-rel"/>
</dbReference>
<evidence type="ECO:0000256" key="1">
    <source>
        <dbReference type="ARBA" id="ARBA00006354"/>
    </source>
</evidence>
<reference evidence="4" key="1">
    <citation type="submission" date="2015-09" db="EMBL/GenBank/DDBJ databases">
        <title>Complete genome of Arthrobacter alpinus strain R3.8.</title>
        <authorList>
            <person name="See-Too W.S."/>
            <person name="Chan K.G."/>
        </authorList>
    </citation>
    <scope>NUCLEOTIDE SEQUENCE [LARGE SCALE GENOMIC DNA]</scope>
    <source>
        <strain evidence="4">R3.8</strain>
    </source>
</reference>
<dbReference type="EMBL" id="CP012677">
    <property type="protein sequence ID" value="ALE92454.1"/>
    <property type="molecule type" value="Genomic_DNA"/>
</dbReference>
<dbReference type="OrthoDB" id="9813147at2"/>
<feature type="domain" description="AAA+ ATPase" evidence="2">
    <location>
        <begin position="225"/>
        <end position="409"/>
    </location>
</feature>
<dbReference type="Gene3D" id="3.40.50.300">
    <property type="entry name" value="P-loop containing nucleotide triphosphate hydrolases"/>
    <property type="match status" value="1"/>
</dbReference>
<dbReference type="InterPro" id="IPR020568">
    <property type="entry name" value="Ribosomal_Su5_D2-typ_SF"/>
</dbReference>
<comment type="similarity">
    <text evidence="1">Belongs to the Mg-chelatase subunits D/I family. ComM subfamily.</text>
</comment>
<evidence type="ECO:0000313" key="4">
    <source>
        <dbReference type="Proteomes" id="UP000062833"/>
    </source>
</evidence>
<dbReference type="InterPro" id="IPR027417">
    <property type="entry name" value="P-loop_NTPase"/>
</dbReference>
<dbReference type="Pfam" id="PF13335">
    <property type="entry name" value="Mg_chelatase_C"/>
    <property type="match status" value="1"/>
</dbReference>
<dbReference type="SMART" id="SM00382">
    <property type="entry name" value="AAA"/>
    <property type="match status" value="1"/>
</dbReference>
<keyword evidence="4" id="KW-1185">Reference proteome</keyword>
<proteinExistence type="inferred from homology"/>
<evidence type="ECO:0000313" key="3">
    <source>
        <dbReference type="EMBL" id="ALE92454.1"/>
    </source>
</evidence>
<sequence length="521" mass="54192">MGMGRALAVALVGLHGHVIEVEADIGQTLPAFVLLGLPDAALNEARERIRSASQNSGVPLSRRKITVNLVPASLPKKGSGFDLAIVMAALNAAGDVRGTGSTVFLAELGLDGRLRPVRGVLPAVLAGIAAGCQEFVVAQANLAEAELVAGAKVRGYGSLAQVAADFDADPTQLVFVPWESCGTAGGGAQRVVPADGKAGKAPLADLSEVAGQGEARLALEIAAAGGHHLMMVGPPGSGKTMLAERLPGLLPDLTNEEALEVTAIHSLDTLADGITALVRRPPYEHPHHSASTAAIIGGGSGIPRPGAASRAHRGVLFLDEAPEFDKRVLDSLRQPLESGELVLHRAAGTAAYPARFQLVLAANPCPCGKATGKGIACECTAMARRRYFGKLSGPLLDRVDIQLQVNRVQLSQLSDTGQRETSAQVAARVQTARAIQAQRLRPFGLVHNADLTGRILRGPLRLSGKDTLLLDRAMGAGTLSARGYDRVLRLAWTVADLQGRDTPGADDVGLALTLRQRGEGL</sequence>
<dbReference type="InterPro" id="IPR000523">
    <property type="entry name" value="Mg_chelatse_chII-like_cat_dom"/>
</dbReference>
<dbReference type="Pfam" id="PF13541">
    <property type="entry name" value="ChlI"/>
    <property type="match status" value="1"/>
</dbReference>
<gene>
    <name evidence="3" type="ORF">AOC05_09235</name>
</gene>
<dbReference type="Pfam" id="PF01078">
    <property type="entry name" value="Mg_chelatase"/>
    <property type="match status" value="1"/>
</dbReference>
<dbReference type="PANTHER" id="PTHR32039">
    <property type="entry name" value="MAGNESIUM-CHELATASE SUBUNIT CHLI"/>
    <property type="match status" value="1"/>
</dbReference>
<protein>
    <submittedName>
        <fullName evidence="3">Mg chelatase-like protein</fullName>
    </submittedName>
</protein>
<dbReference type="SUPFAM" id="SSF54211">
    <property type="entry name" value="Ribosomal protein S5 domain 2-like"/>
    <property type="match status" value="1"/>
</dbReference>
<dbReference type="InterPro" id="IPR014721">
    <property type="entry name" value="Ribsml_uS5_D2-typ_fold_subgr"/>
</dbReference>
<dbReference type="PATRIC" id="fig|656366.3.peg.2004"/>
<dbReference type="AlphaFoldDB" id="A0A0M4QFV4"/>
<dbReference type="InterPro" id="IPR003593">
    <property type="entry name" value="AAA+_ATPase"/>
</dbReference>
<accession>A0A0M4QFV4</accession>
<dbReference type="InterPro" id="IPR045006">
    <property type="entry name" value="CHLI-like"/>
</dbReference>
<dbReference type="InterPro" id="IPR025158">
    <property type="entry name" value="Mg_chelat-rel_C"/>
</dbReference>
<dbReference type="RefSeq" id="WP_062006979.1">
    <property type="nucleotide sequence ID" value="NZ_CP012677.1"/>
</dbReference>
<evidence type="ECO:0000259" key="2">
    <source>
        <dbReference type="SMART" id="SM00382"/>
    </source>
</evidence>